<proteinExistence type="predicted"/>
<keyword evidence="3 5" id="KW-0732">Signal</keyword>
<keyword evidence="2" id="KW-0813">Transport</keyword>
<evidence type="ECO:0000256" key="2">
    <source>
        <dbReference type="ARBA" id="ARBA00022448"/>
    </source>
</evidence>
<evidence type="ECO:0000256" key="3">
    <source>
        <dbReference type="ARBA" id="ARBA00022729"/>
    </source>
</evidence>
<dbReference type="AlphaFoldDB" id="A0A0K8QM69"/>
<accession>A0A0K8QM69</accession>
<evidence type="ECO:0000313" key="8">
    <source>
        <dbReference type="Proteomes" id="UP000253740"/>
    </source>
</evidence>
<dbReference type="Gene3D" id="2.50.20.20">
    <property type="match status" value="1"/>
</dbReference>
<evidence type="ECO:0000313" key="6">
    <source>
        <dbReference type="EMBL" id="GAN44943.1"/>
    </source>
</evidence>
<dbReference type="InterPro" id="IPR029046">
    <property type="entry name" value="LolA/LolB/LppX"/>
</dbReference>
<reference evidence="6" key="1">
    <citation type="submission" date="2015-03" db="EMBL/GenBank/DDBJ databases">
        <title>Draft genome sequence of Mizugakiibacter sediminis skMP5.</title>
        <authorList>
            <person name="Watanabe T."/>
            <person name="Kojima H."/>
            <person name="Fukui M."/>
        </authorList>
    </citation>
    <scope>NUCLEOTIDE SEQUENCE</scope>
    <source>
        <strain evidence="6">SkMP5</strain>
    </source>
</reference>
<name>A0A0K8QM69_9GAMM</name>
<evidence type="ECO:0000256" key="5">
    <source>
        <dbReference type="SAM" id="SignalP"/>
    </source>
</evidence>
<dbReference type="Proteomes" id="UP000253740">
    <property type="component" value="Unassembled WGS sequence"/>
</dbReference>
<feature type="signal peptide" evidence="5">
    <location>
        <begin position="1"/>
        <end position="21"/>
    </location>
</feature>
<keyword evidence="4" id="KW-0653">Protein transport</keyword>
<dbReference type="RefSeq" id="WP_062535381.1">
    <property type="nucleotide sequence ID" value="NZ_DF970162.1"/>
</dbReference>
<dbReference type="SUPFAM" id="SSF89392">
    <property type="entry name" value="Prokaryotic lipoproteins and lipoprotein localization factors"/>
    <property type="match status" value="1"/>
</dbReference>
<sequence length="192" mass="21350">MHALVRCAALALLLAAGAVHADPKAELHQAFTRFLAAKSFRAELSDLDRQRTVAHMEFVAPDRYRVQVEGAPGDQVIVGDTVYMTMNGHTMRVPMPAAGLTRRYRDPDVLAQTERSLRIERVGSDRIDGEAATVYHYTVDAPHPADVKLWISDKSGLPLQMQTTGTAMGQTHHTQIRYRDYDDASIRIEAPN</sequence>
<dbReference type="HOGENOM" id="CLU_1325432_0_0_6"/>
<reference evidence="7" key="2">
    <citation type="submission" date="2015-08" db="EMBL/GenBank/DDBJ databases">
        <title>Complete DNA Sequence of Pseudomonas syringae pv. actinidiae, the Causal Agent of Kiwifruit Canker Disease.</title>
        <authorList>
            <person name="Rikkerink E.H.A."/>
            <person name="Fineran P.C."/>
        </authorList>
    </citation>
    <scope>NUCLEOTIDE SEQUENCE</scope>
    <source>
        <strain evidence="7">SkMP5</strain>
    </source>
</reference>
<dbReference type="GO" id="GO:0015031">
    <property type="term" value="P:protein transport"/>
    <property type="evidence" value="ECO:0007669"/>
    <property type="project" value="UniProtKB-KW"/>
</dbReference>
<dbReference type="STRING" id="1475481.GCA_000953855_00835"/>
<protein>
    <recommendedName>
        <fullName evidence="9">Outer membrane lipoprotein carrier protein LolA</fullName>
    </recommendedName>
</protein>
<feature type="chain" id="PRO_5007415103" description="Outer membrane lipoprotein carrier protein LolA" evidence="5">
    <location>
        <begin position="22"/>
        <end position="192"/>
    </location>
</feature>
<keyword evidence="8" id="KW-1185">Reference proteome</keyword>
<comment type="subunit">
    <text evidence="1">Monomer.</text>
</comment>
<evidence type="ECO:0008006" key="9">
    <source>
        <dbReference type="Google" id="ProtNLM"/>
    </source>
</evidence>
<dbReference type="EMBL" id="DF970162">
    <property type="protein sequence ID" value="GAP65532.1"/>
    <property type="molecule type" value="Genomic_DNA"/>
</dbReference>
<dbReference type="OrthoDB" id="5985410at2"/>
<dbReference type="EMBL" id="DF952379">
    <property type="protein sequence ID" value="GAN44943.1"/>
    <property type="molecule type" value="Genomic_DNA"/>
</dbReference>
<evidence type="ECO:0000313" key="7">
    <source>
        <dbReference type="EMBL" id="GAP65532.1"/>
    </source>
</evidence>
<evidence type="ECO:0000256" key="1">
    <source>
        <dbReference type="ARBA" id="ARBA00011245"/>
    </source>
</evidence>
<organism evidence="7">
    <name type="scientific">Mizugakiibacter sediminis</name>
    <dbReference type="NCBI Taxonomy" id="1475481"/>
    <lineage>
        <taxon>Bacteria</taxon>
        <taxon>Pseudomonadati</taxon>
        <taxon>Pseudomonadota</taxon>
        <taxon>Gammaproteobacteria</taxon>
        <taxon>Lysobacterales</taxon>
        <taxon>Rhodanobacteraceae</taxon>
        <taxon>Mizugakiibacter</taxon>
    </lineage>
</organism>
<gene>
    <name evidence="6" type="ORF">MBSD_1481</name>
    <name evidence="7" type="ORF">MBSD_n0822</name>
</gene>
<evidence type="ECO:0000256" key="4">
    <source>
        <dbReference type="ARBA" id="ARBA00022927"/>
    </source>
</evidence>